<comment type="caution">
    <text evidence="2">The sequence shown here is derived from an EMBL/GenBank/DDBJ whole genome shotgun (WGS) entry which is preliminary data.</text>
</comment>
<reference evidence="2 3" key="1">
    <citation type="submission" date="2019-10" db="EMBL/GenBank/DDBJ databases">
        <title>Draft Genome Sequence of Cytophagaceae sp. SJW1-29.</title>
        <authorList>
            <person name="Choi A."/>
        </authorList>
    </citation>
    <scope>NUCLEOTIDE SEQUENCE [LARGE SCALE GENOMIC DNA]</scope>
    <source>
        <strain evidence="2 3">SJW1-29</strain>
    </source>
</reference>
<feature type="transmembrane region" description="Helical" evidence="1">
    <location>
        <begin position="7"/>
        <end position="26"/>
    </location>
</feature>
<protein>
    <submittedName>
        <fullName evidence="2">T9SS type B sorting domain-containing protein</fullName>
    </submittedName>
</protein>
<accession>A0A7C9BN67</accession>
<name>A0A7C9BN67_9BACT</name>
<dbReference type="EMBL" id="WHLY01000002">
    <property type="protein sequence ID" value="MPR36815.1"/>
    <property type="molecule type" value="Genomic_DNA"/>
</dbReference>
<keyword evidence="1" id="KW-0472">Membrane</keyword>
<dbReference type="InterPro" id="IPR035986">
    <property type="entry name" value="PKD_dom_sf"/>
</dbReference>
<keyword evidence="1" id="KW-1133">Transmembrane helix</keyword>
<dbReference type="Proteomes" id="UP000479293">
    <property type="component" value="Unassembled WGS sequence"/>
</dbReference>
<sequence>MKGRQALYRFVGLSVLIGWNCIWTTVVQAQCPNTIPNVSEYGTGSYSVKQVGSTCLPYTVNVANTLPGSTHVRTLFDYRGGPISADSLKTDTLHTYTRPGKYTIVQFSEKDGRQLIACPDVYVYDTLPPAVRMVPCGDARVKLIFESLPRYDSHWIAWGDGNVQEISTYAKSANHTYDTPPPHTITVWGTVNPGLCRSRDQLLVFDPAQNLPPPSIKSFTPPDASTTELVIDNPSKSELVLLKKREMGIWESTGRIVTQIQETLQVPMDSLSLLCFRLQPTDTCLVVSQQSDAVCSATLQITSSDQAHTLSWRTLEVPPQAKVTILKDAVYWQDISALGAMGDLIDPDLSCGRDHCYQLTIASPGYLFSSQVLCRRSPAALCGPTLSLFVPDAFSPNGDGMNDFFEIKGDAFTFFELSIFSPWGTVLFHSTEQHSSWDGKFQDHWVAPGTYLYSLTVESSGLGQRHTRRGSVLVLK</sequence>
<dbReference type="InterPro" id="IPR026341">
    <property type="entry name" value="T9SS_type_B"/>
</dbReference>
<dbReference type="RefSeq" id="WP_152765045.1">
    <property type="nucleotide sequence ID" value="NZ_WHLY01000002.1"/>
</dbReference>
<dbReference type="NCBIfam" id="TIGR04131">
    <property type="entry name" value="Bac_Flav_CTERM"/>
    <property type="match status" value="1"/>
</dbReference>
<evidence type="ECO:0000313" key="2">
    <source>
        <dbReference type="EMBL" id="MPR36815.1"/>
    </source>
</evidence>
<gene>
    <name evidence="2" type="ORF">GBK04_26665</name>
</gene>
<dbReference type="Pfam" id="PF13585">
    <property type="entry name" value="CHU_C"/>
    <property type="match status" value="1"/>
</dbReference>
<evidence type="ECO:0000313" key="3">
    <source>
        <dbReference type="Proteomes" id="UP000479293"/>
    </source>
</evidence>
<keyword evidence="3" id="KW-1185">Reference proteome</keyword>
<organism evidence="2 3">
    <name type="scientific">Salmonirosea aquatica</name>
    <dbReference type="NCBI Taxonomy" id="2654236"/>
    <lineage>
        <taxon>Bacteria</taxon>
        <taxon>Pseudomonadati</taxon>
        <taxon>Bacteroidota</taxon>
        <taxon>Cytophagia</taxon>
        <taxon>Cytophagales</taxon>
        <taxon>Spirosomataceae</taxon>
        <taxon>Salmonirosea</taxon>
    </lineage>
</organism>
<dbReference type="AlphaFoldDB" id="A0A7C9BN67"/>
<evidence type="ECO:0000256" key="1">
    <source>
        <dbReference type="SAM" id="Phobius"/>
    </source>
</evidence>
<dbReference type="SUPFAM" id="SSF49299">
    <property type="entry name" value="PKD domain"/>
    <property type="match status" value="1"/>
</dbReference>
<keyword evidence="1" id="KW-0812">Transmembrane</keyword>
<proteinExistence type="predicted"/>